<organism evidence="2 3">
    <name type="scientific">Roseovarius rhodophyticola</name>
    <dbReference type="NCBI Taxonomy" id="3080827"/>
    <lineage>
        <taxon>Bacteria</taxon>
        <taxon>Pseudomonadati</taxon>
        <taxon>Pseudomonadota</taxon>
        <taxon>Alphaproteobacteria</taxon>
        <taxon>Rhodobacterales</taxon>
        <taxon>Roseobacteraceae</taxon>
        <taxon>Roseovarius</taxon>
    </lineage>
</organism>
<name>A0ABZ2TEV7_9RHOB</name>
<gene>
    <name evidence="2" type="ORF">RZS32_014870</name>
</gene>
<dbReference type="Proteomes" id="UP001281305">
    <property type="component" value="Chromosome"/>
</dbReference>
<evidence type="ECO:0000313" key="3">
    <source>
        <dbReference type="Proteomes" id="UP001281305"/>
    </source>
</evidence>
<dbReference type="RefSeq" id="WP_317057741.1">
    <property type="nucleotide sequence ID" value="NZ_CP146606.1"/>
</dbReference>
<protein>
    <submittedName>
        <fullName evidence="2">DUF4177 domain-containing protein</fullName>
    </submittedName>
</protein>
<dbReference type="EMBL" id="CP146606">
    <property type="protein sequence ID" value="WYK17670.1"/>
    <property type="molecule type" value="Genomic_DNA"/>
</dbReference>
<feature type="region of interest" description="Disordered" evidence="1">
    <location>
        <begin position="86"/>
        <end position="127"/>
    </location>
</feature>
<sequence>MYEYKVIPAPAKGKKKRGVKGAEARFAHALETAMNELAADGWEFQRADILPSEERQGLTSTQTIYRSVLVFRRLTEADALEALVEARADEEDVHEAHENETERDEPVDEVDTSEDVVETDEPEIEKA</sequence>
<evidence type="ECO:0000256" key="1">
    <source>
        <dbReference type="SAM" id="MobiDB-lite"/>
    </source>
</evidence>
<proteinExistence type="predicted"/>
<keyword evidence="3" id="KW-1185">Reference proteome</keyword>
<accession>A0ABZ2TEV7</accession>
<feature type="compositionally biased region" description="Acidic residues" evidence="1">
    <location>
        <begin position="101"/>
        <end position="127"/>
    </location>
</feature>
<evidence type="ECO:0000313" key="2">
    <source>
        <dbReference type="EMBL" id="WYK17670.1"/>
    </source>
</evidence>
<reference evidence="2 3" key="1">
    <citation type="submission" date="2024-02" db="EMBL/GenBank/DDBJ databases">
        <title>Roseovarius strain W115 nov., isolated from a marine algae.</title>
        <authorList>
            <person name="Lee M.W."/>
            <person name="Lee J.K."/>
            <person name="Kim J.M."/>
            <person name="Choi D.G."/>
            <person name="Baek J.H."/>
            <person name="Bayburt H."/>
            <person name="Jung J.J."/>
            <person name="Han D.M."/>
            <person name="Jeon C.O."/>
        </authorList>
    </citation>
    <scope>NUCLEOTIDE SEQUENCE [LARGE SCALE GENOMIC DNA]</scope>
    <source>
        <strain evidence="2 3">W115</strain>
    </source>
</reference>